<feature type="region of interest" description="Disordered" evidence="1">
    <location>
        <begin position="275"/>
        <end position="328"/>
    </location>
</feature>
<organism evidence="2 3">
    <name type="scientific">Mytilus coruscus</name>
    <name type="common">Sea mussel</name>
    <dbReference type="NCBI Taxonomy" id="42192"/>
    <lineage>
        <taxon>Eukaryota</taxon>
        <taxon>Metazoa</taxon>
        <taxon>Spiralia</taxon>
        <taxon>Lophotrochozoa</taxon>
        <taxon>Mollusca</taxon>
        <taxon>Bivalvia</taxon>
        <taxon>Autobranchia</taxon>
        <taxon>Pteriomorphia</taxon>
        <taxon>Mytilida</taxon>
        <taxon>Mytiloidea</taxon>
        <taxon>Mytilidae</taxon>
        <taxon>Mytilinae</taxon>
        <taxon>Mytilus</taxon>
    </lineage>
</organism>
<gene>
    <name evidence="2" type="ORF">MCOR_15586</name>
</gene>
<evidence type="ECO:0000313" key="2">
    <source>
        <dbReference type="EMBL" id="CAC5379522.1"/>
    </source>
</evidence>
<dbReference type="AlphaFoldDB" id="A0A6J8B6H8"/>
<proteinExistence type="predicted"/>
<protein>
    <submittedName>
        <fullName evidence="2">Uncharacterized protein</fullName>
    </submittedName>
</protein>
<accession>A0A6J8B6H8</accession>
<dbReference type="EMBL" id="CACVKT020002742">
    <property type="protein sequence ID" value="CAC5379522.1"/>
    <property type="molecule type" value="Genomic_DNA"/>
</dbReference>
<sequence length="363" mass="41809">MLSTKVHSIIRGFSSISFYCKSTHSLQLHHRLEDILTIATLQTNSNCKPKEITTTSKQKQSNEKIQLSAPFTVEGSYKKLKMIHEETNLRINQKRNKTSITFSWDIQPVSNKQIISINNKEGINQNQISRNKSLQFLMGLQAKSCTDIRLPPLEGTKINKLNPPNRLPLKGHDVTENTWDIRNLENDKNRLINHSTMKGGYISKQSTCIESFKSKTQVKQRLSSQLNRHLKEPTLISKLYNSMSSLRLDNRHDMAANDHVRHHIKRQQQWIRSDQVKNWSRSPLNRVKKQTYPNSTSSGQKSDVISGNSDESLHTASSSSEQQNVIDYEYDEERREAIEKCMKWMNDLPTKFSGLHILDPAKS</sequence>
<dbReference type="OrthoDB" id="6086988at2759"/>
<dbReference type="Proteomes" id="UP000507470">
    <property type="component" value="Unassembled WGS sequence"/>
</dbReference>
<feature type="compositionally biased region" description="Polar residues" evidence="1">
    <location>
        <begin position="291"/>
        <end position="325"/>
    </location>
</feature>
<reference evidence="2 3" key="1">
    <citation type="submission" date="2020-06" db="EMBL/GenBank/DDBJ databases">
        <authorList>
            <person name="Li R."/>
            <person name="Bekaert M."/>
        </authorList>
    </citation>
    <scope>NUCLEOTIDE SEQUENCE [LARGE SCALE GENOMIC DNA]</scope>
    <source>
        <strain evidence="3">wild</strain>
    </source>
</reference>
<keyword evidence="3" id="KW-1185">Reference proteome</keyword>
<name>A0A6J8B6H8_MYTCO</name>
<evidence type="ECO:0000256" key="1">
    <source>
        <dbReference type="SAM" id="MobiDB-lite"/>
    </source>
</evidence>
<evidence type="ECO:0000313" key="3">
    <source>
        <dbReference type="Proteomes" id="UP000507470"/>
    </source>
</evidence>